<dbReference type="AlphaFoldDB" id="A0A6N9YSH5"/>
<gene>
    <name evidence="5" type="ORF">G1H11_21610</name>
</gene>
<sequence length="523" mass="55741">MLTIRSLVSNQALGLRVLVAGAPGALDAPLLWVHNTELLDPSEYLRERELVLTNGLWHVDGNAAKFVVNVARSGGAGVVYGLREESPAVPRDLVAACEASGLPLLQLPVEIPFTEMTRAVAAELADRRQAALVETVRRGHDLADAISRGSGPTGVLKVLRRDHQLPLAVVDRTGRVLAAADASLTDDAGARAGTALRQHPPPLEVDLGEQGTAAIFLVAALDHVDAGLLCLRPAGELSGVEHEALTQAAHYLSLEVARMRLAQAMEARFASELLEMILAGTEVAAEVYPRLEAFGIDPASPMLVVAAACVGDDGSAGAELTSRLSELLPSWGIPALVANSARDVVAIFPWAQSAENGLDMARRMIIHVQQQLPETRLVAGVSGPADGARALRRPLREARQACRVLLRRAGGQAVERFSELGTYHLLLGGEDGRSLRRISDTVLAPLRDYDARRGGRLETTLRAFLDNDAQLASTAATLYIHVNTLRNRLAKITELTGRDVMTTEGRVDAFLALEADAMVGAAD</sequence>
<dbReference type="PANTHER" id="PTHR33744:SF17">
    <property type="entry name" value="CONSERVED PROTEIN"/>
    <property type="match status" value="1"/>
</dbReference>
<keyword evidence="6" id="KW-1185">Reference proteome</keyword>
<dbReference type="Pfam" id="PF13556">
    <property type="entry name" value="HTH_30"/>
    <property type="match status" value="1"/>
</dbReference>
<protein>
    <submittedName>
        <fullName evidence="5">PucR family transcriptional regulator</fullName>
    </submittedName>
</protein>
<dbReference type="Pfam" id="PF17853">
    <property type="entry name" value="GGDEF_2"/>
    <property type="match status" value="1"/>
</dbReference>
<dbReference type="Pfam" id="PF07905">
    <property type="entry name" value="PucR"/>
    <property type="match status" value="1"/>
</dbReference>
<evidence type="ECO:0000313" key="6">
    <source>
        <dbReference type="Proteomes" id="UP000469185"/>
    </source>
</evidence>
<dbReference type="InterPro" id="IPR025736">
    <property type="entry name" value="PucR_C-HTH_dom"/>
</dbReference>
<evidence type="ECO:0000256" key="1">
    <source>
        <dbReference type="ARBA" id="ARBA00006754"/>
    </source>
</evidence>
<evidence type="ECO:0000313" key="5">
    <source>
        <dbReference type="EMBL" id="NED97900.1"/>
    </source>
</evidence>
<comment type="similarity">
    <text evidence="1">Belongs to the CdaR family.</text>
</comment>
<comment type="caution">
    <text evidence="5">The sequence shown here is derived from an EMBL/GenBank/DDBJ whole genome shotgun (WGS) entry which is preliminary data.</text>
</comment>
<feature type="domain" description="Purine catabolism PurC-like" evidence="2">
    <location>
        <begin position="9"/>
        <end position="123"/>
    </location>
</feature>
<evidence type="ECO:0000259" key="3">
    <source>
        <dbReference type="Pfam" id="PF13556"/>
    </source>
</evidence>
<dbReference type="Gene3D" id="1.10.10.2840">
    <property type="entry name" value="PucR C-terminal helix-turn-helix domain"/>
    <property type="match status" value="1"/>
</dbReference>
<dbReference type="Proteomes" id="UP000469185">
    <property type="component" value="Unassembled WGS sequence"/>
</dbReference>
<evidence type="ECO:0000259" key="2">
    <source>
        <dbReference type="Pfam" id="PF07905"/>
    </source>
</evidence>
<dbReference type="InterPro" id="IPR051448">
    <property type="entry name" value="CdaR-like_regulators"/>
</dbReference>
<accession>A0A6N9YSH5</accession>
<dbReference type="EMBL" id="JAAGOB010000014">
    <property type="protein sequence ID" value="NED97900.1"/>
    <property type="molecule type" value="Genomic_DNA"/>
</dbReference>
<proteinExistence type="inferred from homology"/>
<dbReference type="PANTHER" id="PTHR33744">
    <property type="entry name" value="CARBOHYDRATE DIACID REGULATOR"/>
    <property type="match status" value="1"/>
</dbReference>
<organism evidence="5 6">
    <name type="scientific">Phytoactinopolyspora alkaliphila</name>
    <dbReference type="NCBI Taxonomy" id="1783498"/>
    <lineage>
        <taxon>Bacteria</taxon>
        <taxon>Bacillati</taxon>
        <taxon>Actinomycetota</taxon>
        <taxon>Actinomycetes</taxon>
        <taxon>Jiangellales</taxon>
        <taxon>Jiangellaceae</taxon>
        <taxon>Phytoactinopolyspora</taxon>
    </lineage>
</organism>
<reference evidence="5 6" key="1">
    <citation type="submission" date="2020-02" db="EMBL/GenBank/DDBJ databases">
        <authorList>
            <person name="Li X.-J."/>
            <person name="Feng X.-M."/>
        </authorList>
    </citation>
    <scope>NUCLEOTIDE SEQUENCE [LARGE SCALE GENOMIC DNA]</scope>
    <source>
        <strain evidence="5 6">CGMCC 4.7225</strain>
    </source>
</reference>
<dbReference type="InterPro" id="IPR012914">
    <property type="entry name" value="PucR_dom"/>
</dbReference>
<dbReference type="InterPro" id="IPR042070">
    <property type="entry name" value="PucR_C-HTH_sf"/>
</dbReference>
<feature type="domain" description="CdaR GGDEF-like" evidence="4">
    <location>
        <begin position="286"/>
        <end position="404"/>
    </location>
</feature>
<dbReference type="InterPro" id="IPR041522">
    <property type="entry name" value="CdaR_GGDEF"/>
</dbReference>
<name>A0A6N9YSH5_9ACTN</name>
<feature type="domain" description="PucR C-terminal helix-turn-helix" evidence="3">
    <location>
        <begin position="459"/>
        <end position="515"/>
    </location>
</feature>
<dbReference type="RefSeq" id="WP_163820690.1">
    <property type="nucleotide sequence ID" value="NZ_JAAGOB010000014.1"/>
</dbReference>
<evidence type="ECO:0000259" key="4">
    <source>
        <dbReference type="Pfam" id="PF17853"/>
    </source>
</evidence>